<dbReference type="KEGG" id="pbar:105426274"/>
<dbReference type="Proteomes" id="UP000504615">
    <property type="component" value="Unplaced"/>
</dbReference>
<dbReference type="RefSeq" id="XP_011635734.1">
    <property type="nucleotide sequence ID" value="XM_011637432.2"/>
</dbReference>
<evidence type="ECO:0000313" key="3">
    <source>
        <dbReference type="Proteomes" id="UP000504615"/>
    </source>
</evidence>
<name>A0A6I9WV22_9HYME</name>
<evidence type="ECO:0000256" key="2">
    <source>
        <dbReference type="SAM" id="MobiDB-lite"/>
    </source>
</evidence>
<dbReference type="InterPro" id="IPR024131">
    <property type="entry name" value="UPF0489"/>
</dbReference>
<evidence type="ECO:0000256" key="1">
    <source>
        <dbReference type="ARBA" id="ARBA00007099"/>
    </source>
</evidence>
<evidence type="ECO:0000313" key="4">
    <source>
        <dbReference type="RefSeq" id="XP_011635734.1"/>
    </source>
</evidence>
<dbReference type="PANTHER" id="PTHR13225:SF3">
    <property type="entry name" value="UPF0489 PROTEIN C5ORF22"/>
    <property type="match status" value="1"/>
</dbReference>
<keyword evidence="3" id="KW-1185">Reference proteome</keyword>
<comment type="similarity">
    <text evidence="1">Belongs to the UPF0489 family.</text>
</comment>
<feature type="region of interest" description="Disordered" evidence="2">
    <location>
        <begin position="1"/>
        <end position="22"/>
    </location>
</feature>
<proteinExistence type="inferred from homology"/>
<dbReference type="GeneID" id="105426274"/>
<dbReference type="PANTHER" id="PTHR13225">
    <property type="entry name" value="MISEXPRESSION SUPPRESSOR OF RAS 6"/>
    <property type="match status" value="1"/>
</dbReference>
<gene>
    <name evidence="4" type="primary">LOC105426274</name>
</gene>
<sequence>MPDEPFENLKQDVSVRERQSSGGINNGDYQHWLSRLQSLKESMIERNRQLSELDDLFKHLEFNRSLNNYEGPKTSRYEAVNLLCKEVRSVYKDSEVDWSLVYNAGCTIDDTVLPEHVTEPNDLDRLISGTFRSFLMALPTPPTIITIARSSDDDYTPGENVDQIQVDVLDQLREHLGSEIDIKLTYQENEEQV</sequence>
<feature type="compositionally biased region" description="Basic and acidic residues" evidence="2">
    <location>
        <begin position="7"/>
        <end position="19"/>
    </location>
</feature>
<dbReference type="OrthoDB" id="418142at2759"/>
<reference evidence="4" key="1">
    <citation type="submission" date="2025-08" db="UniProtKB">
        <authorList>
            <consortium name="RefSeq"/>
        </authorList>
    </citation>
    <scope>IDENTIFICATION</scope>
</reference>
<accession>A0A6I9WV22</accession>
<organism evidence="3 4">
    <name type="scientific">Pogonomyrmex barbatus</name>
    <name type="common">red harvester ant</name>
    <dbReference type="NCBI Taxonomy" id="144034"/>
    <lineage>
        <taxon>Eukaryota</taxon>
        <taxon>Metazoa</taxon>
        <taxon>Ecdysozoa</taxon>
        <taxon>Arthropoda</taxon>
        <taxon>Hexapoda</taxon>
        <taxon>Insecta</taxon>
        <taxon>Pterygota</taxon>
        <taxon>Neoptera</taxon>
        <taxon>Endopterygota</taxon>
        <taxon>Hymenoptera</taxon>
        <taxon>Apocrita</taxon>
        <taxon>Aculeata</taxon>
        <taxon>Formicoidea</taxon>
        <taxon>Formicidae</taxon>
        <taxon>Myrmicinae</taxon>
        <taxon>Pogonomyrmex</taxon>
    </lineage>
</organism>
<protein>
    <submittedName>
        <fullName evidence="4">UPF0489 protein C5orf22 homolog</fullName>
    </submittedName>
</protein>
<dbReference type="AlphaFoldDB" id="A0A6I9WV22"/>